<evidence type="ECO:0000313" key="2">
    <source>
        <dbReference type="Proteomes" id="UP000255423"/>
    </source>
</evidence>
<dbReference type="EMBL" id="UHJL01000003">
    <property type="protein sequence ID" value="SUQ24826.1"/>
    <property type="molecule type" value="Genomic_DNA"/>
</dbReference>
<dbReference type="Proteomes" id="UP000255423">
    <property type="component" value="Unassembled WGS sequence"/>
</dbReference>
<dbReference type="AlphaFoldDB" id="A0A380S8C6"/>
<protein>
    <submittedName>
        <fullName evidence="1">Uncharacterized protein</fullName>
    </submittedName>
</protein>
<proteinExistence type="predicted"/>
<dbReference type="RefSeq" id="WP_109573207.1">
    <property type="nucleotide sequence ID" value="NZ_UHJL01000003.1"/>
</dbReference>
<name>A0A380S8C6_FIBSU</name>
<reference evidence="1 2" key="1">
    <citation type="submission" date="2017-08" db="EMBL/GenBank/DDBJ databases">
        <authorList>
            <person name="de Groot N.N."/>
        </authorList>
    </citation>
    <scope>NUCLEOTIDE SEQUENCE [LARGE SCALE GENOMIC DNA]</scope>
    <source>
        <strain evidence="1 2">HM2</strain>
    </source>
</reference>
<organism evidence="1 2">
    <name type="scientific">Fibrobacter succinogenes</name>
    <name type="common">Bacteroides succinogenes</name>
    <dbReference type="NCBI Taxonomy" id="833"/>
    <lineage>
        <taxon>Bacteria</taxon>
        <taxon>Pseudomonadati</taxon>
        <taxon>Fibrobacterota</taxon>
        <taxon>Fibrobacteria</taxon>
        <taxon>Fibrobacterales</taxon>
        <taxon>Fibrobacteraceae</taxon>
        <taxon>Fibrobacter</taxon>
    </lineage>
</organism>
<gene>
    <name evidence="1" type="ORF">SAMN05661053_2240</name>
</gene>
<evidence type="ECO:0000313" key="1">
    <source>
        <dbReference type="EMBL" id="SUQ24826.1"/>
    </source>
</evidence>
<sequence length="225" mass="25871">MVETMKFDFIKALGMIHLKNLTEINLSQKNENRFFCIDTYTALKNFISKSLDKQSFEKDECIAFAHMVYGWMPTILNDANDEIGTWANDDWVKIKGCLEKARSGENFGVDELKNVMVLTNNSIVGTSKLLHFINPNVYPIYDSRVFHAIRKLAGDKKKTEDSNTVNDENKYLAYVGWVHRVINEDKEGQSLIEMKTQLKEKGFVNDEASNVRVVEVLLYINGKEE</sequence>
<accession>A0A380S8C6</accession>